<feature type="compositionally biased region" description="Basic and acidic residues" evidence="1">
    <location>
        <begin position="232"/>
        <end position="256"/>
    </location>
</feature>
<reference evidence="3" key="1">
    <citation type="submission" date="2012-09" db="EMBL/GenBank/DDBJ databases">
        <title>Genome sequencing and comparative transcriptomics of race 1 and race 4 of banana pathogen: Fusarium oxysporum f. sp. cubense.</title>
        <authorList>
            <person name="Fang X."/>
            <person name="Huang J."/>
        </authorList>
    </citation>
    <scope>NUCLEOTIDE SEQUENCE [LARGE SCALE GENOMIC DNA]</scope>
    <source>
        <strain evidence="3">race 4</strain>
    </source>
</reference>
<feature type="region of interest" description="Disordered" evidence="1">
    <location>
        <begin position="66"/>
        <end position="92"/>
    </location>
</feature>
<evidence type="ECO:0000313" key="2">
    <source>
        <dbReference type="EMBL" id="EMT64578.1"/>
    </source>
</evidence>
<accession>N1RDC8</accession>
<name>N1RDC8_FUSC4</name>
<dbReference type="AlphaFoldDB" id="N1RDC8"/>
<feature type="region of interest" description="Disordered" evidence="1">
    <location>
        <begin position="212"/>
        <end position="264"/>
    </location>
</feature>
<gene>
    <name evidence="2" type="ORF">FOC4_g10007256</name>
</gene>
<evidence type="ECO:0000256" key="1">
    <source>
        <dbReference type="SAM" id="MobiDB-lite"/>
    </source>
</evidence>
<protein>
    <submittedName>
        <fullName evidence="2">Uncharacterized protein</fullName>
    </submittedName>
</protein>
<dbReference type="HOGENOM" id="CLU_068707_0_0_1"/>
<keyword evidence="3" id="KW-1185">Reference proteome</keyword>
<dbReference type="Proteomes" id="UP000016929">
    <property type="component" value="Unassembled WGS sequence"/>
</dbReference>
<organism evidence="2 3">
    <name type="scientific">Fusarium oxysporum f. sp. cubense (strain race 4)</name>
    <name type="common">Panama disease fungus</name>
    <dbReference type="NCBI Taxonomy" id="2502994"/>
    <lineage>
        <taxon>Eukaryota</taxon>
        <taxon>Fungi</taxon>
        <taxon>Dikarya</taxon>
        <taxon>Ascomycota</taxon>
        <taxon>Pezizomycotina</taxon>
        <taxon>Sordariomycetes</taxon>
        <taxon>Hypocreomycetidae</taxon>
        <taxon>Hypocreales</taxon>
        <taxon>Nectriaceae</taxon>
        <taxon>Fusarium</taxon>
        <taxon>Fusarium oxysporum species complex</taxon>
    </lineage>
</organism>
<evidence type="ECO:0000313" key="3">
    <source>
        <dbReference type="Proteomes" id="UP000016929"/>
    </source>
</evidence>
<dbReference type="EMBL" id="KB726991">
    <property type="protein sequence ID" value="EMT64578.1"/>
    <property type="molecule type" value="Genomic_DNA"/>
</dbReference>
<reference evidence="3" key="2">
    <citation type="journal article" date="2014" name="PLoS ONE">
        <title>Genome and Transcriptome Analysis of the Fungal Pathogen Fusarium oxysporum f. sp. cubense Causing Banana Vascular Wilt Disease.</title>
        <authorList>
            <person name="Guo L."/>
            <person name="Han L."/>
            <person name="Yang L."/>
            <person name="Zeng H."/>
            <person name="Fan D."/>
            <person name="Zhu Y."/>
            <person name="Feng Y."/>
            <person name="Wang G."/>
            <person name="Peng C."/>
            <person name="Jiang X."/>
            <person name="Zhou D."/>
            <person name="Ni P."/>
            <person name="Liang C."/>
            <person name="Liu L."/>
            <person name="Wang J."/>
            <person name="Mao C."/>
            <person name="Fang X."/>
            <person name="Peng M."/>
            <person name="Huang J."/>
        </authorList>
    </citation>
    <scope>NUCLEOTIDE SEQUENCE [LARGE SCALE GENOMIC DNA]</scope>
    <source>
        <strain evidence="3">race 4</strain>
    </source>
</reference>
<sequence length="384" mass="42757">MSGDPLSKRLPPEIDELVSCPPLHPFSTHLELTWPIQEPAARRLWSHKRKLKTSYDDIFYRPPGHVVDNTTGDDAPAKKKRRTDNSSKGKPRVTPCTGCILRMAENGPEHVCCYTDSKLDGPSCYDCARNRRECNQVNSAILSYLRMPSNLVFQPVGKAAKLGEALQKMALGITNGNTVSLRPILTVLPRLTLLKKSYEWSTKMEWTRKSKEAKASVKAIQETPGVAPEGKFQNRSEESKPRSAPDGKVPHTERTRFLSNNPTPIIKSEQHDVVSPQGMSVPGSVTLPQLQDIPRYGPPPLESQLQGSIARLEVTMNRVADNLEANNSLLRQLIGQSVKNTNDLLEVNRENGARLDTNNKLLRQMLDKTGPSKEGPEVDLLTFE</sequence>
<dbReference type="OrthoDB" id="5082666at2759"/>
<proteinExistence type="predicted"/>